<dbReference type="EMBL" id="JAHZSS010000020">
    <property type="protein sequence ID" value="MBW8192250.1"/>
    <property type="molecule type" value="Genomic_DNA"/>
</dbReference>
<sequence length="118" mass="13244">MSSKVYCLAQFRAKPGQQDALFRVLQALEPDTLREDGCVQYTVTRMVESEFAGGTSDYPIVFNEIWANHDVFAAHCQRSAIQQFFEQQCLAEDGLAEAWNVTVYSDEPNNFDAPKLGG</sequence>
<evidence type="ECO:0000259" key="1">
    <source>
        <dbReference type="PROSITE" id="PS51725"/>
    </source>
</evidence>
<accession>A0ABS7EIU7</accession>
<proteinExistence type="predicted"/>
<organism evidence="2 3">
    <name type="scientific">Neiella holothuriorum</name>
    <dbReference type="NCBI Taxonomy" id="2870530"/>
    <lineage>
        <taxon>Bacteria</taxon>
        <taxon>Pseudomonadati</taxon>
        <taxon>Pseudomonadota</taxon>
        <taxon>Gammaproteobacteria</taxon>
        <taxon>Alteromonadales</taxon>
        <taxon>Echinimonadaceae</taxon>
        <taxon>Neiella</taxon>
    </lineage>
</organism>
<dbReference type="RefSeq" id="WP_220104874.1">
    <property type="nucleotide sequence ID" value="NZ_JAHZSS010000020.1"/>
</dbReference>
<feature type="domain" description="ABM" evidence="1">
    <location>
        <begin position="5"/>
        <end position="104"/>
    </location>
</feature>
<evidence type="ECO:0000313" key="3">
    <source>
        <dbReference type="Proteomes" id="UP001166251"/>
    </source>
</evidence>
<dbReference type="GO" id="GO:0004497">
    <property type="term" value="F:monooxygenase activity"/>
    <property type="evidence" value="ECO:0007669"/>
    <property type="project" value="UniProtKB-KW"/>
</dbReference>
<keyword evidence="2" id="KW-0560">Oxidoreductase</keyword>
<gene>
    <name evidence="2" type="ORF">K0504_14530</name>
</gene>
<dbReference type="PROSITE" id="PS51725">
    <property type="entry name" value="ABM"/>
    <property type="match status" value="1"/>
</dbReference>
<dbReference type="SUPFAM" id="SSF54909">
    <property type="entry name" value="Dimeric alpha+beta barrel"/>
    <property type="match status" value="1"/>
</dbReference>
<dbReference type="Pfam" id="PF03992">
    <property type="entry name" value="ABM"/>
    <property type="match status" value="1"/>
</dbReference>
<protein>
    <submittedName>
        <fullName evidence="2">Antibiotic biosynthesis monooxygenase</fullName>
    </submittedName>
</protein>
<comment type="caution">
    <text evidence="2">The sequence shown here is derived from an EMBL/GenBank/DDBJ whole genome shotgun (WGS) entry which is preliminary data.</text>
</comment>
<dbReference type="InterPro" id="IPR007138">
    <property type="entry name" value="ABM_dom"/>
</dbReference>
<dbReference type="Gene3D" id="3.30.70.100">
    <property type="match status" value="1"/>
</dbReference>
<keyword evidence="2" id="KW-0503">Monooxygenase</keyword>
<reference evidence="2" key="1">
    <citation type="submission" date="2021-07" db="EMBL/GenBank/DDBJ databases">
        <title>Neiella marina sp. nov., isolated from the intestinal content of sea cucumber Apostichopus japonicus.</title>
        <authorList>
            <person name="Bai X."/>
        </authorList>
    </citation>
    <scope>NUCLEOTIDE SEQUENCE</scope>
    <source>
        <strain evidence="2">126</strain>
    </source>
</reference>
<name>A0ABS7EIU7_9GAMM</name>
<dbReference type="Proteomes" id="UP001166251">
    <property type="component" value="Unassembled WGS sequence"/>
</dbReference>
<evidence type="ECO:0000313" key="2">
    <source>
        <dbReference type="EMBL" id="MBW8192250.1"/>
    </source>
</evidence>
<keyword evidence="3" id="KW-1185">Reference proteome</keyword>
<dbReference type="InterPro" id="IPR011008">
    <property type="entry name" value="Dimeric_a/b-barrel"/>
</dbReference>